<proteinExistence type="predicted"/>
<dbReference type="OrthoDB" id="7678403at2"/>
<dbReference type="GeneID" id="68847136"/>
<dbReference type="EMBL" id="AAUW01000009">
    <property type="protein sequence ID" value="EAV43627.1"/>
    <property type="molecule type" value="Genomic_DNA"/>
</dbReference>
<evidence type="ECO:0000313" key="2">
    <source>
        <dbReference type="Proteomes" id="UP000004848"/>
    </source>
</evidence>
<name>A0NUM5_ROSAI</name>
<organism evidence="1 2">
    <name type="scientific">Roseibium aggregatum (strain ATCC 25650 / DSM 13394 / JCM 20685 / NBRC 16684 / NCIMB 2208 / IAM 12614 / B1)</name>
    <name type="common">Stappia aggregata</name>
    <dbReference type="NCBI Taxonomy" id="384765"/>
    <lineage>
        <taxon>Bacteria</taxon>
        <taxon>Pseudomonadati</taxon>
        <taxon>Pseudomonadota</taxon>
        <taxon>Alphaproteobacteria</taxon>
        <taxon>Hyphomicrobiales</taxon>
        <taxon>Stappiaceae</taxon>
        <taxon>Roseibium</taxon>
    </lineage>
</organism>
<evidence type="ECO:0000313" key="1">
    <source>
        <dbReference type="EMBL" id="EAV43627.1"/>
    </source>
</evidence>
<sequence length="120" mass="13213">MSGKLSNDLFSLWFQAPVVIALRSQNWAASLQAGTLNSNPELHRMVSEKTAAATESALALNAELMRNGMKSVQRFWLGRQSLSTTSRVSTGLGRSVVAKSVRPFAKRVRANAKRLGKKRR</sequence>
<dbReference type="AlphaFoldDB" id="A0NUM5"/>
<accession>A0NUM5</accession>
<protein>
    <recommendedName>
        <fullName evidence="3">Phasin protein</fullName>
    </recommendedName>
</protein>
<gene>
    <name evidence="1" type="ORF">SIAM614_03081</name>
</gene>
<reference evidence="1 2" key="1">
    <citation type="submission" date="2006-05" db="EMBL/GenBank/DDBJ databases">
        <authorList>
            <person name="King G."/>
            <person name="Ferriera S."/>
            <person name="Johnson J."/>
            <person name="Kravitz S."/>
            <person name="Beeson K."/>
            <person name="Sutton G."/>
            <person name="Rogers Y.-H."/>
            <person name="Friedman R."/>
            <person name="Frazier M."/>
            <person name="Venter J.C."/>
        </authorList>
    </citation>
    <scope>NUCLEOTIDE SEQUENCE [LARGE SCALE GENOMIC DNA]</scope>
    <source>
        <strain evidence="2">ATCC 25650 / DSM 13394 / JCM 20685 / NBRC 16684 / NCIMB 2208 / IAM 12614 / B1</strain>
    </source>
</reference>
<dbReference type="Proteomes" id="UP000004848">
    <property type="component" value="Unassembled WGS sequence"/>
</dbReference>
<evidence type="ECO:0008006" key="3">
    <source>
        <dbReference type="Google" id="ProtNLM"/>
    </source>
</evidence>
<dbReference type="eggNOG" id="ENOG502ZUBQ">
    <property type="taxonomic scope" value="Bacteria"/>
</dbReference>
<dbReference type="RefSeq" id="WP_006935453.1">
    <property type="nucleotide sequence ID" value="NZ_AAUW01000009.1"/>
</dbReference>
<comment type="caution">
    <text evidence="1">The sequence shown here is derived from an EMBL/GenBank/DDBJ whole genome shotgun (WGS) entry which is preliminary data.</text>
</comment>